<dbReference type="Gene3D" id="2.40.50.140">
    <property type="entry name" value="Nucleic acid-binding proteins"/>
    <property type="match status" value="1"/>
</dbReference>
<reference evidence="5" key="1">
    <citation type="journal article" date="2020" name="Stud. Mycol.">
        <title>101 Dothideomycetes genomes: a test case for predicting lifestyles and emergence of pathogens.</title>
        <authorList>
            <person name="Haridas S."/>
            <person name="Albert R."/>
            <person name="Binder M."/>
            <person name="Bloem J."/>
            <person name="Labutti K."/>
            <person name="Salamov A."/>
            <person name="Andreopoulos B."/>
            <person name="Baker S."/>
            <person name="Barry K."/>
            <person name="Bills G."/>
            <person name="Bluhm B."/>
            <person name="Cannon C."/>
            <person name="Castanera R."/>
            <person name="Culley D."/>
            <person name="Daum C."/>
            <person name="Ezra D."/>
            <person name="Gonzalez J."/>
            <person name="Henrissat B."/>
            <person name="Kuo A."/>
            <person name="Liang C."/>
            <person name="Lipzen A."/>
            <person name="Lutzoni F."/>
            <person name="Magnuson J."/>
            <person name="Mondo S."/>
            <person name="Nolan M."/>
            <person name="Ohm R."/>
            <person name="Pangilinan J."/>
            <person name="Park H.-J."/>
            <person name="Ramirez L."/>
            <person name="Alfaro M."/>
            <person name="Sun H."/>
            <person name="Tritt A."/>
            <person name="Yoshinaga Y."/>
            <person name="Zwiers L.-H."/>
            <person name="Turgeon B."/>
            <person name="Goodwin S."/>
            <person name="Spatafora J."/>
            <person name="Crous P."/>
            <person name="Grigoriev I."/>
        </authorList>
    </citation>
    <scope>NUCLEOTIDE SEQUENCE</scope>
    <source>
        <strain evidence="5">CBS 480.64</strain>
    </source>
</reference>
<feature type="region of interest" description="Disordered" evidence="4">
    <location>
        <begin position="36"/>
        <end position="57"/>
    </location>
</feature>
<dbReference type="PANTHER" id="PTHR10744:SF1">
    <property type="entry name" value="SMALL RIBOSOMAL SUBUNIT PROTEIN US17M"/>
    <property type="match status" value="1"/>
</dbReference>
<dbReference type="GO" id="GO:0005840">
    <property type="term" value="C:ribosome"/>
    <property type="evidence" value="ECO:0007669"/>
    <property type="project" value="UniProtKB-KW"/>
</dbReference>
<keyword evidence="3" id="KW-0687">Ribonucleoprotein</keyword>
<keyword evidence="6" id="KW-1185">Reference proteome</keyword>
<name>A0A6A7BUQ8_9PEZI</name>
<evidence type="ECO:0000313" key="5">
    <source>
        <dbReference type="EMBL" id="KAF2858873.1"/>
    </source>
</evidence>
<feature type="region of interest" description="Disordered" evidence="4">
    <location>
        <begin position="200"/>
        <end position="240"/>
    </location>
</feature>
<dbReference type="GO" id="GO:0006412">
    <property type="term" value="P:translation"/>
    <property type="evidence" value="ECO:0007669"/>
    <property type="project" value="InterPro"/>
</dbReference>
<keyword evidence="2" id="KW-0689">Ribosomal protein</keyword>
<gene>
    <name evidence="5" type="ORF">K470DRAFT_235461</name>
</gene>
<dbReference type="InterPro" id="IPR012340">
    <property type="entry name" value="NA-bd_OB-fold"/>
</dbReference>
<dbReference type="Pfam" id="PF00366">
    <property type="entry name" value="Ribosomal_S17"/>
    <property type="match status" value="1"/>
</dbReference>
<evidence type="ECO:0000256" key="3">
    <source>
        <dbReference type="ARBA" id="ARBA00023274"/>
    </source>
</evidence>
<evidence type="ECO:0000256" key="2">
    <source>
        <dbReference type="ARBA" id="ARBA00022980"/>
    </source>
</evidence>
<dbReference type="GO" id="GO:0005739">
    <property type="term" value="C:mitochondrion"/>
    <property type="evidence" value="ECO:0007669"/>
    <property type="project" value="TreeGrafter"/>
</dbReference>
<protein>
    <submittedName>
        <fullName evidence="5">Nucleic acid-binding protein</fullName>
    </submittedName>
</protein>
<organism evidence="5 6">
    <name type="scientific">Piedraia hortae CBS 480.64</name>
    <dbReference type="NCBI Taxonomy" id="1314780"/>
    <lineage>
        <taxon>Eukaryota</taxon>
        <taxon>Fungi</taxon>
        <taxon>Dikarya</taxon>
        <taxon>Ascomycota</taxon>
        <taxon>Pezizomycotina</taxon>
        <taxon>Dothideomycetes</taxon>
        <taxon>Dothideomycetidae</taxon>
        <taxon>Capnodiales</taxon>
        <taxon>Piedraiaceae</taxon>
        <taxon>Piedraia</taxon>
    </lineage>
</organism>
<evidence type="ECO:0000256" key="1">
    <source>
        <dbReference type="ARBA" id="ARBA00010254"/>
    </source>
</evidence>
<dbReference type="SUPFAM" id="SSF50249">
    <property type="entry name" value="Nucleic acid-binding proteins"/>
    <property type="match status" value="1"/>
</dbReference>
<proteinExistence type="inferred from homology"/>
<dbReference type="CDD" id="cd00364">
    <property type="entry name" value="Ribosomal_uS17"/>
    <property type="match status" value="1"/>
</dbReference>
<dbReference type="AlphaFoldDB" id="A0A6A7BUQ8"/>
<dbReference type="PANTHER" id="PTHR10744">
    <property type="entry name" value="40S RIBOSOMAL PROTEIN S11 FAMILY MEMBER"/>
    <property type="match status" value="1"/>
</dbReference>
<evidence type="ECO:0000256" key="4">
    <source>
        <dbReference type="SAM" id="MobiDB-lite"/>
    </source>
</evidence>
<accession>A0A6A7BUQ8</accession>
<dbReference type="Proteomes" id="UP000799421">
    <property type="component" value="Unassembled WGS sequence"/>
</dbReference>
<comment type="similarity">
    <text evidence="1">Belongs to the universal ribosomal protein uS17 family.</text>
</comment>
<dbReference type="GO" id="GO:0003735">
    <property type="term" value="F:structural constituent of ribosome"/>
    <property type="evidence" value="ECO:0007669"/>
    <property type="project" value="InterPro"/>
</dbReference>
<dbReference type="GO" id="GO:1990904">
    <property type="term" value="C:ribonucleoprotein complex"/>
    <property type="evidence" value="ECO:0007669"/>
    <property type="project" value="UniProtKB-KW"/>
</dbReference>
<evidence type="ECO:0000313" key="6">
    <source>
        <dbReference type="Proteomes" id="UP000799421"/>
    </source>
</evidence>
<dbReference type="EMBL" id="MU006001">
    <property type="protein sequence ID" value="KAF2858873.1"/>
    <property type="molecule type" value="Genomic_DNA"/>
</dbReference>
<sequence length="240" mass="26824">MTIMSQRSLILPQRFFPQIKPHYTRWICRRCLTAPAATQAQPPSDPPVGNPRSSHREQTKIATLLSTPITAKIPPQLLCHSTSSLLPLEEQEQRAATRPHKEITGVVVSSGKMQKTVKVRVQGQKWNSRIKKFYADPQNHLVHDPNSSLATGDVVKLHRLHVSKRVRHVVSEIVAPFGTPVESRPPIPTADERLAQWKEHRLQKRERKAKADEARAKVSRTKAKGPKGSAKAAVNGKGDQ</sequence>
<dbReference type="InterPro" id="IPR000266">
    <property type="entry name" value="Ribosomal_uS17"/>
</dbReference>
<dbReference type="OrthoDB" id="274752at2759"/>